<dbReference type="EMBL" id="FNNH01000079">
    <property type="protein sequence ID" value="SDX17476.1"/>
    <property type="molecule type" value="Genomic_DNA"/>
</dbReference>
<feature type="active site" description="Proton donor" evidence="2">
    <location>
        <position position="500"/>
    </location>
</feature>
<comment type="similarity">
    <text evidence="1">Belongs to the glycosyl hydrolase 65 family.</text>
</comment>
<dbReference type="GO" id="GO:0016757">
    <property type="term" value="F:glycosyltransferase activity"/>
    <property type="evidence" value="ECO:0007669"/>
    <property type="project" value="UniProtKB-ARBA"/>
</dbReference>
<feature type="domain" description="Glycoside hydrolase family 65 N-terminal" evidence="6">
    <location>
        <begin position="24"/>
        <end position="279"/>
    </location>
</feature>
<dbReference type="Proteomes" id="UP000183454">
    <property type="component" value="Unassembled WGS sequence"/>
</dbReference>
<evidence type="ECO:0000259" key="6">
    <source>
        <dbReference type="Pfam" id="PF03636"/>
    </source>
</evidence>
<dbReference type="GO" id="GO:0005975">
    <property type="term" value="P:carbohydrate metabolic process"/>
    <property type="evidence" value="ECO:0007669"/>
    <property type="project" value="InterPro"/>
</dbReference>
<dbReference type="Pfam" id="PF03632">
    <property type="entry name" value="Glyco_hydro_65m"/>
    <property type="match status" value="1"/>
</dbReference>
<dbReference type="Gene3D" id="2.60.420.10">
    <property type="entry name" value="Maltose phosphorylase, domain 3"/>
    <property type="match status" value="1"/>
</dbReference>
<feature type="binding site" evidence="3">
    <location>
        <begin position="371"/>
        <end position="372"/>
    </location>
    <ligand>
        <name>substrate</name>
    </ligand>
</feature>
<evidence type="ECO:0000256" key="2">
    <source>
        <dbReference type="PIRSR" id="PIRSR036289-50"/>
    </source>
</evidence>
<name>A0A1H2ZJ82_9PROT</name>
<dbReference type="PANTHER" id="PTHR11051:SF13">
    <property type="entry name" value="GLYCOSYL TRANSFERASE"/>
    <property type="match status" value="1"/>
</dbReference>
<sequence length="777" mass="88653">MIKRDLILPPEILYPIEEWRWVESALSSQFLAQAETIFTVSNGYLGLRGAFEEGSPAYRHGTFVNGFHETWPISYAEGAFGFATTGQTITNLPDPKIIRLYVDDEPFNVSTARILRYERALDMRAGTLDRQVLWETADGRQLLVESRRLVSFFEKHVAVISYRVTVLNAGAALVLSSDIVEHPLPEKNEYNDPRLAQGIADQVLSQQMAEGKGQRVILGYRTKRSGMALACGIDHILETDCVSSSEAKWGEQGAQVVFLIDAEPNKPIALTKYITYHSSPSDETAELCVRAGRTLDRVVHHGFERLLADQRVYLDDFWKQSDIQISAQPPRLQQCLRWNLFQLIQAAGRADDTGIAAKGLTSQTYDGHYFWDMEMYVLPFLIYTSPQLARNILRYRYSILDKARERARAVNQKGALFPWRTINGEEASAYYAAGTAQYHINAAIAHGIINYVDITGDKDFLYEWGAEILVETARLWFDLGFFSERQDGHFCIHRVTGPDEYTTVVNNNAYTNFMARENLRFAADTVDKIQESSEKHYHALVLRTELKPGEVSDWRRAAKQMYIPFDTRLQIHPQDDQFLDLEPWDFQNTPLDKYPLLLNFHPLVIYRHQVIKQADIVLAMFLLGHEFTLEQKKRNFDYYDELTTGDSSLSACIQSIVAFEIGYDERALNYLINALLMDLADVGGNVKDGCHIASMGGTWMGVVYGVAGLRDYGGRLTFYPNKKVQFLQFHLTVRGQILAVEIKEGRVTYRLEQGERLTIYHRDEQLDLQPGELVHRS</sequence>
<evidence type="ECO:0000313" key="7">
    <source>
        <dbReference type="EMBL" id="SDX17476.1"/>
    </source>
</evidence>
<dbReference type="InterPro" id="IPR011013">
    <property type="entry name" value="Gal_mutarotase_sf_dom"/>
</dbReference>
<evidence type="ECO:0000259" key="4">
    <source>
        <dbReference type="Pfam" id="PF03632"/>
    </source>
</evidence>
<evidence type="ECO:0000259" key="5">
    <source>
        <dbReference type="Pfam" id="PF03633"/>
    </source>
</evidence>
<dbReference type="AlphaFoldDB" id="A0A1H2ZJ82"/>
<evidence type="ECO:0000313" key="8">
    <source>
        <dbReference type="Proteomes" id="UP000183454"/>
    </source>
</evidence>
<protein>
    <submittedName>
        <fullName evidence="7">Alpha,alpha-trehalose phosphorylase</fullName>
    </submittedName>
</protein>
<dbReference type="GO" id="GO:0030246">
    <property type="term" value="F:carbohydrate binding"/>
    <property type="evidence" value="ECO:0007669"/>
    <property type="project" value="InterPro"/>
</dbReference>
<gene>
    <name evidence="7" type="ORF">SAMN05421882_10793</name>
</gene>
<dbReference type="InterPro" id="IPR005196">
    <property type="entry name" value="Glyco_hydro_65_N"/>
</dbReference>
<reference evidence="7 8" key="1">
    <citation type="submission" date="2016-10" db="EMBL/GenBank/DDBJ databases">
        <authorList>
            <person name="de Groot N.N."/>
        </authorList>
    </citation>
    <scope>NUCLEOTIDE SEQUENCE [LARGE SCALE GENOMIC DNA]</scope>
    <source>
        <strain evidence="7 8">Nm110</strain>
    </source>
</reference>
<feature type="domain" description="Glycoside hydrolase family 65 central catalytic" evidence="4">
    <location>
        <begin position="337"/>
        <end position="700"/>
    </location>
</feature>
<dbReference type="GO" id="GO:0004553">
    <property type="term" value="F:hydrolase activity, hydrolyzing O-glycosyl compounds"/>
    <property type="evidence" value="ECO:0007669"/>
    <property type="project" value="TreeGrafter"/>
</dbReference>
<proteinExistence type="inferred from homology"/>
<dbReference type="InterPro" id="IPR012341">
    <property type="entry name" value="6hp_glycosidase-like_sf"/>
</dbReference>
<dbReference type="InterPro" id="IPR008928">
    <property type="entry name" value="6-hairpin_glycosidase_sf"/>
</dbReference>
<dbReference type="InterPro" id="IPR005195">
    <property type="entry name" value="Glyco_hydro_65_M"/>
</dbReference>
<feature type="binding site" evidence="3">
    <location>
        <begin position="612"/>
        <end position="613"/>
    </location>
    <ligand>
        <name>substrate</name>
    </ligand>
</feature>
<dbReference type="PIRSF" id="PIRSF036289">
    <property type="entry name" value="Glycosyl_hydrolase_malt_phosph"/>
    <property type="match status" value="1"/>
</dbReference>
<dbReference type="InterPro" id="IPR037018">
    <property type="entry name" value="GH65_N"/>
</dbReference>
<dbReference type="SUPFAM" id="SSF74650">
    <property type="entry name" value="Galactose mutarotase-like"/>
    <property type="match status" value="1"/>
</dbReference>
<dbReference type="InterPro" id="IPR017045">
    <property type="entry name" value="Malt_Pase/Glycosyl_Hdrlase"/>
</dbReference>
<evidence type="ECO:0000256" key="1">
    <source>
        <dbReference type="ARBA" id="ARBA00006768"/>
    </source>
</evidence>
<dbReference type="Gene3D" id="2.70.98.40">
    <property type="entry name" value="Glycoside hydrolase, family 65, N-terminal domain"/>
    <property type="match status" value="1"/>
</dbReference>
<dbReference type="PANTHER" id="PTHR11051">
    <property type="entry name" value="GLYCOSYL HYDROLASE-RELATED"/>
    <property type="match status" value="1"/>
</dbReference>
<evidence type="ECO:0000256" key="3">
    <source>
        <dbReference type="PIRSR" id="PIRSR036289-51"/>
    </source>
</evidence>
<feature type="domain" description="Glycoside hydrolase family 65 C-terminal" evidence="5">
    <location>
        <begin position="709"/>
        <end position="768"/>
    </location>
</feature>
<dbReference type="Gene3D" id="1.50.10.10">
    <property type="match status" value="1"/>
</dbReference>
<accession>A0A1H2ZJ82</accession>
<dbReference type="Pfam" id="PF03633">
    <property type="entry name" value="Glyco_hydro_65C"/>
    <property type="match status" value="1"/>
</dbReference>
<dbReference type="RefSeq" id="WP_074668225.1">
    <property type="nucleotide sequence ID" value="NZ_FNNH01000079.1"/>
</dbReference>
<organism evidence="7 8">
    <name type="scientific">Nitrosomonas communis</name>
    <dbReference type="NCBI Taxonomy" id="44574"/>
    <lineage>
        <taxon>Bacteria</taxon>
        <taxon>Pseudomonadati</taxon>
        <taxon>Pseudomonadota</taxon>
        <taxon>Betaproteobacteria</taxon>
        <taxon>Nitrosomonadales</taxon>
        <taxon>Nitrosomonadaceae</taxon>
        <taxon>Nitrosomonas</taxon>
    </lineage>
</organism>
<dbReference type="Pfam" id="PF03636">
    <property type="entry name" value="Glyco_hydro_65N"/>
    <property type="match status" value="1"/>
</dbReference>
<dbReference type="SUPFAM" id="SSF48208">
    <property type="entry name" value="Six-hairpin glycosidases"/>
    <property type="match status" value="1"/>
</dbReference>
<dbReference type="InterPro" id="IPR005194">
    <property type="entry name" value="Glyco_hydro_65_C"/>
</dbReference>